<dbReference type="InterPro" id="IPR011990">
    <property type="entry name" value="TPR-like_helical_dom_sf"/>
</dbReference>
<dbReference type="EMBL" id="BAABDD010000008">
    <property type="protein sequence ID" value="GAA3741551.1"/>
    <property type="molecule type" value="Genomic_DNA"/>
</dbReference>
<dbReference type="SUPFAM" id="SSF48452">
    <property type="entry name" value="TPR-like"/>
    <property type="match status" value="1"/>
</dbReference>
<keyword evidence="3" id="KW-1185">Reference proteome</keyword>
<organism evidence="2 3">
    <name type="scientific">Salinactinospora qingdaonensis</name>
    <dbReference type="NCBI Taxonomy" id="702744"/>
    <lineage>
        <taxon>Bacteria</taxon>
        <taxon>Bacillati</taxon>
        <taxon>Actinomycetota</taxon>
        <taxon>Actinomycetes</taxon>
        <taxon>Streptosporangiales</taxon>
        <taxon>Nocardiopsidaceae</taxon>
        <taxon>Salinactinospora</taxon>
    </lineage>
</organism>
<dbReference type="PANTHER" id="PTHR47691:SF3">
    <property type="entry name" value="HTH-TYPE TRANSCRIPTIONAL REGULATOR RV0890C-RELATED"/>
    <property type="match status" value="1"/>
</dbReference>
<dbReference type="PANTHER" id="PTHR47691">
    <property type="entry name" value="REGULATOR-RELATED"/>
    <property type="match status" value="1"/>
</dbReference>
<evidence type="ECO:0000259" key="1">
    <source>
        <dbReference type="SMART" id="SM00382"/>
    </source>
</evidence>
<feature type="domain" description="AAA+ ATPase" evidence="1">
    <location>
        <begin position="70"/>
        <end position="225"/>
    </location>
</feature>
<evidence type="ECO:0000313" key="2">
    <source>
        <dbReference type="EMBL" id="GAA3741551.1"/>
    </source>
</evidence>
<reference evidence="3" key="1">
    <citation type="journal article" date="2019" name="Int. J. Syst. Evol. Microbiol.">
        <title>The Global Catalogue of Microorganisms (GCM) 10K type strain sequencing project: providing services to taxonomists for standard genome sequencing and annotation.</title>
        <authorList>
            <consortium name="The Broad Institute Genomics Platform"/>
            <consortium name="The Broad Institute Genome Sequencing Center for Infectious Disease"/>
            <person name="Wu L."/>
            <person name="Ma J."/>
        </authorList>
    </citation>
    <scope>NUCLEOTIDE SEQUENCE [LARGE SCALE GENOMIC DNA]</scope>
    <source>
        <strain evidence="3">JCM 17137</strain>
    </source>
</reference>
<gene>
    <name evidence="2" type="ORF">GCM10022402_21690</name>
</gene>
<dbReference type="SUPFAM" id="SSF52540">
    <property type="entry name" value="P-loop containing nucleoside triphosphate hydrolases"/>
    <property type="match status" value="1"/>
</dbReference>
<dbReference type="SMART" id="SM00382">
    <property type="entry name" value="AAA"/>
    <property type="match status" value="1"/>
</dbReference>
<dbReference type="Gene3D" id="1.25.40.10">
    <property type="entry name" value="Tetratricopeptide repeat domain"/>
    <property type="match status" value="1"/>
</dbReference>
<dbReference type="InterPro" id="IPR003593">
    <property type="entry name" value="AAA+_ATPase"/>
</dbReference>
<dbReference type="SMART" id="SM00028">
    <property type="entry name" value="TPR"/>
    <property type="match status" value="4"/>
</dbReference>
<dbReference type="InterPro" id="IPR019734">
    <property type="entry name" value="TPR_rpt"/>
</dbReference>
<name>A0ABP7FLD8_9ACTN</name>
<dbReference type="Proteomes" id="UP001500908">
    <property type="component" value="Unassembled WGS sequence"/>
</dbReference>
<dbReference type="Gene3D" id="3.40.50.300">
    <property type="entry name" value="P-loop containing nucleotide triphosphate hydrolases"/>
    <property type="match status" value="1"/>
</dbReference>
<dbReference type="InterPro" id="IPR027417">
    <property type="entry name" value="P-loop_NTPase"/>
</dbReference>
<proteinExistence type="predicted"/>
<comment type="caution">
    <text evidence="2">The sequence shown here is derived from an EMBL/GenBank/DDBJ whole genome shotgun (WGS) entry which is preliminary data.</text>
</comment>
<sequence length="730" mass="78331">MSEMRNSVTGVRSEVLVQAGTVHGGVHIHDDGAGRVEPQQLPVATATFTDREGETARIERLIAAEDTPERPTIIVITGMHGSGKTELALQCLASAAERFPDGRYYADLSGQAPATAADPGAVLDVFLHGSGNGTSVTTADTQAKTALFRSLTADRAVAILLDDALNVGQVTSLLPTSARALVIVTSTSPLPGLASMGAEPLRLDPMDTEAILELFRRHLAHIAPRRLDSESRAAVRLAEHCHGLPLLARLAAVRLAEDPYEPIADIVAEIEAHGSLRVLSDGHGESVSLSAMLDASYRRLSPSAARVYRALGAHPVPEFDQWAVAAVLGVDVAAARGHLRELSRGALVEPAPHGRYWMHSLVHEHAQTVAVQEGEGAESAQAVAGFARYYLTAAVAADRRLNSRWTVGPHYDTPPQVAIPEFATPEERSAASEPQPSGLTPLAWTGDNLRAIMALAERHNDPTRGPCGEPGYVWQLAEATDSFFRARGHSADRFRLAELGAHDARACGDVFAEARVRNQWGFALLDHERFTAAYEQFSSALELSERAEDRRGQGAALECLGIVSWRMGQFAAALDYIDRSQPFLAELGRPRSLALHHLHRGRALAGLERYEEALSAFDRAWQGLRSLAGSGQPDRVNEGKVLLARGDALAALGRGREAVTAGKEALARFVAAESRFQQGQAYEVLARAEAARDGSAAGRDRLRTALAIYGELRNEAAAARVRSLLGEGEE</sequence>
<protein>
    <recommendedName>
        <fullName evidence="1">AAA+ ATPase domain-containing protein</fullName>
    </recommendedName>
</protein>
<accession>A0ABP7FLD8</accession>
<evidence type="ECO:0000313" key="3">
    <source>
        <dbReference type="Proteomes" id="UP001500908"/>
    </source>
</evidence>